<dbReference type="PANTHER" id="PTHR36509:SF2">
    <property type="entry name" value="BLL3101 PROTEIN"/>
    <property type="match status" value="1"/>
</dbReference>
<evidence type="ECO:0000259" key="1">
    <source>
        <dbReference type="Pfam" id="PF06742"/>
    </source>
</evidence>
<dbReference type="PANTHER" id="PTHR36509">
    <property type="entry name" value="BLL3101 PROTEIN"/>
    <property type="match status" value="1"/>
</dbReference>
<dbReference type="InterPro" id="IPR010679">
    <property type="entry name" value="DUF1254"/>
</dbReference>
<dbReference type="Pfam" id="PF06863">
    <property type="entry name" value="DUF1254"/>
    <property type="match status" value="1"/>
</dbReference>
<evidence type="ECO:0000259" key="2">
    <source>
        <dbReference type="Pfam" id="PF06863"/>
    </source>
</evidence>
<reference evidence="3 4" key="1">
    <citation type="submission" date="2014-10" db="EMBL/GenBank/DDBJ databases">
        <title>Genome sequence of Novosphingobium malaysiense MUSC 273(T).</title>
        <authorList>
            <person name="Lee L.-H."/>
        </authorList>
    </citation>
    <scope>NUCLEOTIDE SEQUENCE [LARGE SCALE GENOMIC DNA]</scope>
    <source>
        <strain evidence="3 4">MUSC 273</strain>
    </source>
</reference>
<dbReference type="Gene3D" id="2.60.40.1610">
    <property type="entry name" value="Domain of unknown function DUF1254"/>
    <property type="match status" value="1"/>
</dbReference>
<dbReference type="Pfam" id="PF06742">
    <property type="entry name" value="DUF1214"/>
    <property type="match status" value="1"/>
</dbReference>
<dbReference type="InterPro" id="IPR037050">
    <property type="entry name" value="DUF1254_sf"/>
</dbReference>
<accession>A0A0B1ZLJ1</accession>
<feature type="domain" description="DUF1254" evidence="2">
    <location>
        <begin position="41"/>
        <end position="169"/>
    </location>
</feature>
<dbReference type="InterPro" id="IPR010621">
    <property type="entry name" value="DUF1214"/>
</dbReference>
<evidence type="ECO:0000313" key="3">
    <source>
        <dbReference type="EMBL" id="KHK90048.1"/>
    </source>
</evidence>
<dbReference type="STRING" id="1348853.LK12_18230"/>
<dbReference type="InterPro" id="IPR037049">
    <property type="entry name" value="DUF1214_C_sf"/>
</dbReference>
<dbReference type="Gene3D" id="2.60.120.600">
    <property type="entry name" value="Domain of unknown function DUF1214, C-terminal domain"/>
    <property type="match status" value="1"/>
</dbReference>
<dbReference type="Proteomes" id="UP000031057">
    <property type="component" value="Unassembled WGS sequence"/>
</dbReference>
<dbReference type="SUPFAM" id="SSF160935">
    <property type="entry name" value="VPA0735-like"/>
    <property type="match status" value="1"/>
</dbReference>
<sequence>MVKAYVWGKPFVDAAKIRVFFTRPADPLPPRAPSVAGNALNRFGHGRILADPANKSGVGPNNDTLYSNVTFDVTTGPFVVTTPDFGDRYYTFSVAHPDSSTTASYGSRTHGGKLPPLFIHSRGYAGPVPAGMIDIETADRYLHLWGRVLVRSSQDIPAVHKLQDAMKIQRYVDGRLEPVGPPPDQIPFPSGDGARAFLRQLAIAVEDMALSPQDQAVWRRLEPLVEAAQATDWPAGYDTDTIERGLADGKAIVTRAAASFGKAAGGWSVNLAGARFGSDWLLRAAIAKDQIFVTIPEEAIYPIARTAADGSVLDGHNAYRISMTAPPPVRGFWSITLYDDKGAMVANPISRYSVGNRTPGLKFSADEPTEIIISHSRPQEAGAVWLPAPKGPFYLMMRLYGPDKAIQSGQWLPPSIQPSRKSLQ</sequence>
<organism evidence="3 4">
    <name type="scientific">Novosphingobium malaysiense</name>
    <dbReference type="NCBI Taxonomy" id="1348853"/>
    <lineage>
        <taxon>Bacteria</taxon>
        <taxon>Pseudomonadati</taxon>
        <taxon>Pseudomonadota</taxon>
        <taxon>Alphaproteobacteria</taxon>
        <taxon>Sphingomonadales</taxon>
        <taxon>Sphingomonadaceae</taxon>
        <taxon>Novosphingobium</taxon>
    </lineage>
</organism>
<dbReference type="AlphaFoldDB" id="A0A0B1ZLJ1"/>
<evidence type="ECO:0000313" key="4">
    <source>
        <dbReference type="Proteomes" id="UP000031057"/>
    </source>
</evidence>
<dbReference type="EMBL" id="JTDI01000006">
    <property type="protein sequence ID" value="KHK90048.1"/>
    <property type="molecule type" value="Genomic_DNA"/>
</dbReference>
<protein>
    <recommendedName>
        <fullName evidence="5">Phosphatidylserine decarboxylase</fullName>
    </recommendedName>
</protein>
<evidence type="ECO:0008006" key="5">
    <source>
        <dbReference type="Google" id="ProtNLM"/>
    </source>
</evidence>
<name>A0A0B1ZLJ1_9SPHN</name>
<gene>
    <name evidence="3" type="ORF">LK12_18230</name>
</gene>
<feature type="domain" description="DUF1214" evidence="1">
    <location>
        <begin position="298"/>
        <end position="404"/>
    </location>
</feature>
<keyword evidence="4" id="KW-1185">Reference proteome</keyword>
<proteinExistence type="predicted"/>
<comment type="caution">
    <text evidence="3">The sequence shown here is derived from an EMBL/GenBank/DDBJ whole genome shotgun (WGS) entry which is preliminary data.</text>
</comment>